<reference evidence="1 2" key="1">
    <citation type="submission" date="2017-10" db="EMBL/GenBank/DDBJ databases">
        <title>Development of genomic resources for the powdery mildew, Erysiphe pulchra.</title>
        <authorList>
            <person name="Wadl P.A."/>
            <person name="Mack B.M."/>
            <person name="Moore G."/>
            <person name="Beltz S.B."/>
        </authorList>
    </citation>
    <scope>NUCLEOTIDE SEQUENCE [LARGE SCALE GENOMIC DNA]</scope>
    <source>
        <strain evidence="1">Cflorida</strain>
    </source>
</reference>
<protein>
    <submittedName>
        <fullName evidence="1">Uncharacterized protein</fullName>
    </submittedName>
</protein>
<dbReference type="EMBL" id="PEDP01002245">
    <property type="protein sequence ID" value="POS82800.1"/>
    <property type="molecule type" value="Genomic_DNA"/>
</dbReference>
<proteinExistence type="predicted"/>
<dbReference type="AlphaFoldDB" id="A0A2S4PL86"/>
<keyword evidence="2" id="KW-1185">Reference proteome</keyword>
<name>A0A2S4PL86_9PEZI</name>
<evidence type="ECO:0000313" key="1">
    <source>
        <dbReference type="EMBL" id="POS82800.1"/>
    </source>
</evidence>
<evidence type="ECO:0000313" key="2">
    <source>
        <dbReference type="Proteomes" id="UP000237438"/>
    </source>
</evidence>
<gene>
    <name evidence="1" type="ORF">EPUL_005641</name>
</gene>
<accession>A0A2S4PL86</accession>
<dbReference type="OrthoDB" id="4927086at2759"/>
<sequence length="195" mass="22038">MSIPTTPTHTAQKRRYNSEALYSPGDPFVSSYITPSNKINGNITKFTEGVFDDAREDISELFVRLPEEHPSHNHQVHAIKSAQTNKLEFTQDSIKTVQKVKTGLAIVLTDENHAETIIGKVEAIVANLGGKVEKAEEWHTYLVDHVPRRLTLLEGSNWEVIEEWARKEVQSITGLTRTRINWSRKTLENPLPTGL</sequence>
<organism evidence="1 2">
    <name type="scientific">Erysiphe pulchra</name>
    <dbReference type="NCBI Taxonomy" id="225359"/>
    <lineage>
        <taxon>Eukaryota</taxon>
        <taxon>Fungi</taxon>
        <taxon>Dikarya</taxon>
        <taxon>Ascomycota</taxon>
        <taxon>Pezizomycotina</taxon>
        <taxon>Leotiomycetes</taxon>
        <taxon>Erysiphales</taxon>
        <taxon>Erysiphaceae</taxon>
        <taxon>Erysiphe</taxon>
    </lineage>
</organism>
<dbReference type="Proteomes" id="UP000237438">
    <property type="component" value="Unassembled WGS sequence"/>
</dbReference>
<comment type="caution">
    <text evidence="1">The sequence shown here is derived from an EMBL/GenBank/DDBJ whole genome shotgun (WGS) entry which is preliminary data.</text>
</comment>